<dbReference type="Pfam" id="PF00583">
    <property type="entry name" value="Acetyltransf_1"/>
    <property type="match status" value="1"/>
</dbReference>
<evidence type="ECO:0000256" key="3">
    <source>
        <dbReference type="SAM" id="MobiDB-lite"/>
    </source>
</evidence>
<dbReference type="InterPro" id="IPR000182">
    <property type="entry name" value="GNAT_dom"/>
</dbReference>
<dbReference type="Gene3D" id="3.40.630.30">
    <property type="match status" value="1"/>
</dbReference>
<dbReference type="CDD" id="cd04301">
    <property type="entry name" value="NAT_SF"/>
    <property type="match status" value="1"/>
</dbReference>
<dbReference type="AlphaFoldDB" id="A0A8J7KZL3"/>
<dbReference type="SUPFAM" id="SSF55729">
    <property type="entry name" value="Acyl-CoA N-acyltransferases (Nat)"/>
    <property type="match status" value="1"/>
</dbReference>
<evidence type="ECO:0000259" key="4">
    <source>
        <dbReference type="PROSITE" id="PS51186"/>
    </source>
</evidence>
<dbReference type="PANTHER" id="PTHR43877">
    <property type="entry name" value="AMINOALKYLPHOSPHONATE N-ACETYLTRANSFERASE-RELATED-RELATED"/>
    <property type="match status" value="1"/>
</dbReference>
<evidence type="ECO:0000256" key="2">
    <source>
        <dbReference type="ARBA" id="ARBA00023315"/>
    </source>
</evidence>
<keyword evidence="5" id="KW-0687">Ribonucleoprotein</keyword>
<dbReference type="InterPro" id="IPR050832">
    <property type="entry name" value="Bact_Acetyltransf"/>
</dbReference>
<keyword evidence="1" id="KW-0808">Transferase</keyword>
<dbReference type="RefSeq" id="WP_197007712.1">
    <property type="nucleotide sequence ID" value="NZ_BONS01000029.1"/>
</dbReference>
<dbReference type="InterPro" id="IPR016181">
    <property type="entry name" value="Acyl_CoA_acyltransferase"/>
</dbReference>
<dbReference type="Proteomes" id="UP000622552">
    <property type="component" value="Unassembled WGS sequence"/>
</dbReference>
<protein>
    <submittedName>
        <fullName evidence="5">Ribosomal protein S18 acetylase RimI-like enzyme</fullName>
    </submittedName>
</protein>
<feature type="domain" description="N-acetyltransferase" evidence="4">
    <location>
        <begin position="60"/>
        <end position="210"/>
    </location>
</feature>
<dbReference type="EMBL" id="JADOUF010000001">
    <property type="protein sequence ID" value="MBG6141272.1"/>
    <property type="molecule type" value="Genomic_DNA"/>
</dbReference>
<keyword evidence="2" id="KW-0012">Acyltransferase</keyword>
<dbReference type="GO" id="GO:0005840">
    <property type="term" value="C:ribosome"/>
    <property type="evidence" value="ECO:0007669"/>
    <property type="project" value="UniProtKB-KW"/>
</dbReference>
<proteinExistence type="predicted"/>
<accession>A0A8J7KZL3</accession>
<keyword evidence="5" id="KW-0689">Ribosomal protein</keyword>
<dbReference type="PROSITE" id="PS51186">
    <property type="entry name" value="GNAT"/>
    <property type="match status" value="1"/>
</dbReference>
<reference evidence="5" key="1">
    <citation type="submission" date="2020-11" db="EMBL/GenBank/DDBJ databases">
        <title>Sequencing the genomes of 1000 actinobacteria strains.</title>
        <authorList>
            <person name="Klenk H.-P."/>
        </authorList>
    </citation>
    <scope>NUCLEOTIDE SEQUENCE</scope>
    <source>
        <strain evidence="5">DSM 45356</strain>
    </source>
</reference>
<feature type="region of interest" description="Disordered" evidence="3">
    <location>
        <begin position="23"/>
        <end position="43"/>
    </location>
</feature>
<gene>
    <name evidence="5" type="ORF">IW245_007466</name>
</gene>
<evidence type="ECO:0000256" key="1">
    <source>
        <dbReference type="ARBA" id="ARBA00022679"/>
    </source>
</evidence>
<evidence type="ECO:0000313" key="6">
    <source>
        <dbReference type="Proteomes" id="UP000622552"/>
    </source>
</evidence>
<evidence type="ECO:0000313" key="5">
    <source>
        <dbReference type="EMBL" id="MBG6141272.1"/>
    </source>
</evidence>
<keyword evidence="6" id="KW-1185">Reference proteome</keyword>
<name>A0A8J7KZL3_9ACTN</name>
<sequence length="234" mass="24250">MTGAEGPGEGAADVVGRVSEEWLAVPRRPGPRGDSDADDVEAGDHLAGGDLAVRAGIHRVVSDVVAAGGAIGFLAVPDRAEVDAWVDSLLDRIAQGRAGMLLCRVDGRIEALGAWIREVPGPQGHTALLTRIMAHPAARGLGLGRRMVTRLVEAVTAVGVEVALLSVRGNNHAAVALYEDCGFTVYGVVPNGLAVGEVRFDEVRMVRQVALPAGVTIHGQRPGGLGGSVRRESV</sequence>
<comment type="caution">
    <text evidence="5">The sequence shown here is derived from an EMBL/GenBank/DDBJ whole genome shotgun (WGS) entry which is preliminary data.</text>
</comment>
<dbReference type="GO" id="GO:0016747">
    <property type="term" value="F:acyltransferase activity, transferring groups other than amino-acyl groups"/>
    <property type="evidence" value="ECO:0007669"/>
    <property type="project" value="InterPro"/>
</dbReference>
<organism evidence="5 6">
    <name type="scientific">Longispora fulva</name>
    <dbReference type="NCBI Taxonomy" id="619741"/>
    <lineage>
        <taxon>Bacteria</taxon>
        <taxon>Bacillati</taxon>
        <taxon>Actinomycetota</taxon>
        <taxon>Actinomycetes</taxon>
        <taxon>Micromonosporales</taxon>
        <taxon>Micromonosporaceae</taxon>
        <taxon>Longispora</taxon>
    </lineage>
</organism>